<feature type="compositionally biased region" description="Basic and acidic residues" evidence="1">
    <location>
        <begin position="129"/>
        <end position="143"/>
    </location>
</feature>
<feature type="compositionally biased region" description="Low complexity" evidence="1">
    <location>
        <begin position="309"/>
        <end position="341"/>
    </location>
</feature>
<dbReference type="Proteomes" id="UP000292957">
    <property type="component" value="Unassembled WGS sequence"/>
</dbReference>
<proteinExistence type="predicted"/>
<evidence type="ECO:0000256" key="1">
    <source>
        <dbReference type="SAM" id="MobiDB-lite"/>
    </source>
</evidence>
<organism evidence="2">
    <name type="scientific">Dichomitus squalens</name>
    <dbReference type="NCBI Taxonomy" id="114155"/>
    <lineage>
        <taxon>Eukaryota</taxon>
        <taxon>Fungi</taxon>
        <taxon>Dikarya</taxon>
        <taxon>Basidiomycota</taxon>
        <taxon>Agaricomycotina</taxon>
        <taxon>Agaricomycetes</taxon>
        <taxon>Polyporales</taxon>
        <taxon>Polyporaceae</taxon>
        <taxon>Dichomitus</taxon>
    </lineage>
</organism>
<feature type="region of interest" description="Disordered" evidence="1">
    <location>
        <begin position="358"/>
        <end position="383"/>
    </location>
</feature>
<feature type="region of interest" description="Disordered" evidence="1">
    <location>
        <begin position="278"/>
        <end position="341"/>
    </location>
</feature>
<feature type="compositionally biased region" description="Low complexity" evidence="1">
    <location>
        <begin position="85"/>
        <end position="108"/>
    </location>
</feature>
<feature type="compositionally biased region" description="Acidic residues" evidence="1">
    <location>
        <begin position="579"/>
        <end position="590"/>
    </location>
</feature>
<evidence type="ECO:0000313" key="2">
    <source>
        <dbReference type="EMBL" id="TBU21358.1"/>
    </source>
</evidence>
<reference evidence="2" key="1">
    <citation type="submission" date="2019-01" db="EMBL/GenBank/DDBJ databases">
        <title>Draft genome sequences of three monokaryotic isolates of the white-rot basidiomycete fungus Dichomitus squalens.</title>
        <authorList>
            <consortium name="DOE Joint Genome Institute"/>
            <person name="Lopez S.C."/>
            <person name="Andreopoulos B."/>
            <person name="Pangilinan J."/>
            <person name="Lipzen A."/>
            <person name="Riley R."/>
            <person name="Ahrendt S."/>
            <person name="Ng V."/>
            <person name="Barry K."/>
            <person name="Daum C."/>
            <person name="Grigoriev I.V."/>
            <person name="Hilden K.S."/>
            <person name="Makela M.R."/>
            <person name="de Vries R.P."/>
        </authorList>
    </citation>
    <scope>NUCLEOTIDE SEQUENCE [LARGE SCALE GENOMIC DNA]</scope>
    <source>
        <strain evidence="2">OM18370.1</strain>
    </source>
</reference>
<dbReference type="EMBL" id="ML143619">
    <property type="protein sequence ID" value="TBU21358.1"/>
    <property type="molecule type" value="Genomic_DNA"/>
</dbReference>
<feature type="region of interest" description="Disordered" evidence="1">
    <location>
        <begin position="80"/>
        <end position="169"/>
    </location>
</feature>
<sequence>MFPGHFGYIHGCYYEDWYISAATFVGTASDTFEGLTRRALTRYGQAIVRFFSTDALNDLGARPALSGAVPTTRRLIEGGADARDSAPSSPPSLVTCTSASDASSSPISPATPPPLDDTSADGSFNPQAPRREDDGDSELKREEEDPDISMGDHDDRVSTDHTPPPILCPDATIARPDVLFLSLPLRPRTNAVSPVFFLQDPSYGLPDPSLLPHDTTTVPDSLATAVTVVLPARCVCAVPPTPARIDDTSLPMDDTLALCRALLAVLDAQQRLESAEDQYFSQHRGTANGHPPELVPDADETASGQMPGLHPLLPSSMPSLSSPLSSSSPSSQSLSAHLSSPQLSPSCSPLFFSPPSPVLVAPPPSPASSTSQEGVSARDGHTPYDAAAAYGPLASVLADAAQLSSLARPALIVTPPSPVPSAGQESDRLHNLLPDLMDLERALGTPLLRPVLSFPSPATSLPRAEPVDSPLSISRPVFLDAHQAPEAVATASTMRDHPRSTNPPPRPLPSEEMSEDPGDARDLFFNQQHPKHADGIPRGIKKPRYSPFPLREDSRLARRTPSHRNPVPRTLPRFTDDISSGDDADDEGDNLMDSRPSLPPLSLSPSPRVFSPALPPPVCTPLRTADPRARQPAQAAREVGVKQAAVVDGLPDDAVAPVPIVAPAALPPPPIYAFYMEALESEGGDPDVVTTVVPSDVIPPPRPPTPSPSPLAAVRRERYEDLFVGGEVQQFVEGVLLESMRDCAAELCEYFREEFEVFAE</sequence>
<gene>
    <name evidence="2" type="ORF">BD311DRAFT_812384</name>
</gene>
<accession>A0A4Q9M5P5</accession>
<feature type="compositionally biased region" description="Basic and acidic residues" evidence="1">
    <location>
        <begin position="150"/>
        <end position="159"/>
    </location>
</feature>
<protein>
    <submittedName>
        <fullName evidence="2">Uncharacterized protein</fullName>
    </submittedName>
</protein>
<feature type="compositionally biased region" description="Low complexity" evidence="1">
    <location>
        <begin position="594"/>
        <end position="606"/>
    </location>
</feature>
<feature type="region of interest" description="Disordered" evidence="1">
    <location>
        <begin position="489"/>
        <end position="606"/>
    </location>
</feature>
<dbReference type="AlphaFoldDB" id="A0A4Q9M5P5"/>
<name>A0A4Q9M5P5_9APHY</name>